<dbReference type="SUPFAM" id="SSF46689">
    <property type="entry name" value="Homeodomain-like"/>
    <property type="match status" value="2"/>
</dbReference>
<keyword evidence="2" id="KW-0238">DNA-binding</keyword>
<name>A0A8J8FE90_9BACT</name>
<feature type="domain" description="HTH araC/xylS-type" evidence="4">
    <location>
        <begin position="181"/>
        <end position="279"/>
    </location>
</feature>
<dbReference type="InterPro" id="IPR009057">
    <property type="entry name" value="Homeodomain-like_sf"/>
</dbReference>
<dbReference type="InterPro" id="IPR011051">
    <property type="entry name" value="RmlC_Cupin_sf"/>
</dbReference>
<evidence type="ECO:0000313" key="5">
    <source>
        <dbReference type="EMBL" id="NNV55088.1"/>
    </source>
</evidence>
<dbReference type="SMART" id="SM00342">
    <property type="entry name" value="HTH_ARAC"/>
    <property type="match status" value="1"/>
</dbReference>
<protein>
    <submittedName>
        <fullName evidence="5">Helix-turn-helix domain-containing protein</fullName>
    </submittedName>
</protein>
<gene>
    <name evidence="5" type="ORF">GD597_06435</name>
</gene>
<proteinExistence type="predicted"/>
<accession>A0A8J8FE90</accession>
<dbReference type="GO" id="GO:0043565">
    <property type="term" value="F:sequence-specific DNA binding"/>
    <property type="evidence" value="ECO:0007669"/>
    <property type="project" value="InterPro"/>
</dbReference>
<dbReference type="SUPFAM" id="SSF51182">
    <property type="entry name" value="RmlC-like cupins"/>
    <property type="match status" value="1"/>
</dbReference>
<dbReference type="CDD" id="cd06976">
    <property type="entry name" value="cupin_MtlR-like_N"/>
    <property type="match status" value="1"/>
</dbReference>
<dbReference type="RefSeq" id="WP_171607019.1">
    <property type="nucleotide sequence ID" value="NZ_WHPF01000004.1"/>
</dbReference>
<dbReference type="InterPro" id="IPR018060">
    <property type="entry name" value="HTH_AraC"/>
</dbReference>
<dbReference type="PANTHER" id="PTHR43280">
    <property type="entry name" value="ARAC-FAMILY TRANSCRIPTIONAL REGULATOR"/>
    <property type="match status" value="1"/>
</dbReference>
<dbReference type="Gene3D" id="1.10.10.60">
    <property type="entry name" value="Homeodomain-like"/>
    <property type="match status" value="2"/>
</dbReference>
<sequence>MRAAFENIPLQKGEQAFHVFRLAVPAFEFNWHYHPEYELTLIKSGMGKRMVGDSYAAFDSGDLVLTGSGLPHTWASEKKNNKKVVAEAVVIQFSANLFEPLLHFSEFKAIKKMLLQSNRGLAFSFDKETVALIESLPELNGAVRMATLLLILEKLASQKPEYLSSVEFVGMKGEANEKRINKICAYIQHHFNKPLQLEKVAAYIHLSPSAFCKFMKRASGKTFSDYVNDVRIAHACKLLTETDKPVRTIAFSCGFESLTYFNRVFLKKKHITPNMFRQKNS</sequence>
<dbReference type="Proteomes" id="UP000598971">
    <property type="component" value="Unassembled WGS sequence"/>
</dbReference>
<evidence type="ECO:0000313" key="6">
    <source>
        <dbReference type="Proteomes" id="UP000598971"/>
    </source>
</evidence>
<dbReference type="AlphaFoldDB" id="A0A8J8FE90"/>
<reference evidence="5" key="1">
    <citation type="submission" date="2019-10" db="EMBL/GenBank/DDBJ databases">
        <title>Draft genome sequence of Panacibacter sp. KCS-6.</title>
        <authorList>
            <person name="Yim K.J."/>
        </authorList>
    </citation>
    <scope>NUCLEOTIDE SEQUENCE</scope>
    <source>
        <strain evidence="5">KCS-6</strain>
    </source>
</reference>
<dbReference type="PANTHER" id="PTHR43280:SF27">
    <property type="entry name" value="TRANSCRIPTIONAL REGULATOR MTLR"/>
    <property type="match status" value="1"/>
</dbReference>
<dbReference type="PROSITE" id="PS01124">
    <property type="entry name" value="HTH_ARAC_FAMILY_2"/>
    <property type="match status" value="1"/>
</dbReference>
<organism evidence="5 6">
    <name type="scientific">Limnovirga soli</name>
    <dbReference type="NCBI Taxonomy" id="2656915"/>
    <lineage>
        <taxon>Bacteria</taxon>
        <taxon>Pseudomonadati</taxon>
        <taxon>Bacteroidota</taxon>
        <taxon>Chitinophagia</taxon>
        <taxon>Chitinophagales</taxon>
        <taxon>Chitinophagaceae</taxon>
        <taxon>Limnovirga</taxon>
    </lineage>
</organism>
<dbReference type="Pfam" id="PF12833">
    <property type="entry name" value="HTH_18"/>
    <property type="match status" value="1"/>
</dbReference>
<dbReference type="EMBL" id="WHPF01000004">
    <property type="protein sequence ID" value="NNV55088.1"/>
    <property type="molecule type" value="Genomic_DNA"/>
</dbReference>
<evidence type="ECO:0000259" key="4">
    <source>
        <dbReference type="PROSITE" id="PS01124"/>
    </source>
</evidence>
<dbReference type="GO" id="GO:0003700">
    <property type="term" value="F:DNA-binding transcription factor activity"/>
    <property type="evidence" value="ECO:0007669"/>
    <property type="project" value="InterPro"/>
</dbReference>
<evidence type="ECO:0000256" key="1">
    <source>
        <dbReference type="ARBA" id="ARBA00023015"/>
    </source>
</evidence>
<keyword evidence="1" id="KW-0805">Transcription regulation</keyword>
<dbReference type="Gene3D" id="2.60.120.10">
    <property type="entry name" value="Jelly Rolls"/>
    <property type="match status" value="1"/>
</dbReference>
<comment type="caution">
    <text evidence="5">The sequence shown here is derived from an EMBL/GenBank/DDBJ whole genome shotgun (WGS) entry which is preliminary data.</text>
</comment>
<keyword evidence="6" id="KW-1185">Reference proteome</keyword>
<keyword evidence="3" id="KW-0804">Transcription</keyword>
<evidence type="ECO:0000256" key="2">
    <source>
        <dbReference type="ARBA" id="ARBA00023125"/>
    </source>
</evidence>
<dbReference type="InterPro" id="IPR014710">
    <property type="entry name" value="RmlC-like_jellyroll"/>
</dbReference>
<evidence type="ECO:0000256" key="3">
    <source>
        <dbReference type="ARBA" id="ARBA00023163"/>
    </source>
</evidence>